<dbReference type="AlphaFoldDB" id="A0A243QE43"/>
<evidence type="ECO:0000313" key="1">
    <source>
        <dbReference type="EMBL" id="OUC80002.1"/>
    </source>
</evidence>
<dbReference type="Proteomes" id="UP000194632">
    <property type="component" value="Unassembled WGS sequence"/>
</dbReference>
<dbReference type="PANTHER" id="PTHR35526">
    <property type="entry name" value="ANTI-SIGMA-F FACTOR RSBW-RELATED"/>
    <property type="match status" value="1"/>
</dbReference>
<name>A0A243QE43_9ACTN</name>
<dbReference type="OrthoDB" id="4327509at2"/>
<gene>
    <name evidence="1" type="ORF">CA982_04675</name>
</gene>
<dbReference type="PANTHER" id="PTHR35526:SF3">
    <property type="entry name" value="ANTI-SIGMA-F FACTOR RSBW"/>
    <property type="match status" value="1"/>
</dbReference>
<reference evidence="1 2" key="1">
    <citation type="submission" date="2017-05" db="EMBL/GenBank/DDBJ databases">
        <title>Biotechnological potential of actinobacteria isolated from South African environments.</title>
        <authorList>
            <person name="Le Roes-Hill M."/>
            <person name="Prins A."/>
            <person name="Durrell K.A."/>
        </authorList>
    </citation>
    <scope>NUCLEOTIDE SEQUENCE [LARGE SCALE GENOMIC DNA]</scope>
    <source>
        <strain evidence="1">BS2</strain>
    </source>
</reference>
<protein>
    <recommendedName>
        <fullName evidence="3">Sulfate transporter</fullName>
    </recommendedName>
</protein>
<dbReference type="SUPFAM" id="SSF55874">
    <property type="entry name" value="ATPase domain of HSP90 chaperone/DNA topoisomerase II/histidine kinase"/>
    <property type="match status" value="1"/>
</dbReference>
<dbReference type="SUPFAM" id="SSF52091">
    <property type="entry name" value="SpoIIaa-like"/>
    <property type="match status" value="1"/>
</dbReference>
<dbReference type="STRING" id="417102.CA982_04675"/>
<evidence type="ECO:0000313" key="2">
    <source>
        <dbReference type="Proteomes" id="UP000194632"/>
    </source>
</evidence>
<dbReference type="CDD" id="cd16936">
    <property type="entry name" value="HATPase_RsbW-like"/>
    <property type="match status" value="1"/>
</dbReference>
<dbReference type="Gene3D" id="3.30.565.10">
    <property type="entry name" value="Histidine kinase-like ATPase, C-terminal domain"/>
    <property type="match status" value="1"/>
</dbReference>
<sequence length="260" mass="28173">MSTDDLSVRALRRDAATVLAVSGVLDSRTYLTVRDAIVKAATDAPDCLVVDVRALDVPTASAWSVLTSAAWLIRDWPNVPVAVVADPARLDHLVRSGITRYVPAYRSLDAALDHVTERRDIRVTHRARTVIPRHGPAPLDAARGAVVRAVEDWNPDFVRLARLLTTILVGNVLRHTHADPDIRVEVHGTGRLVVAVSDDSPTVPVRVEDTHGDTPIASGLAVLALLSRHWGYTPTGNGKTVWAVVGAEEVARFDEPDRQG</sequence>
<accession>A0A243QE43</accession>
<dbReference type="InterPro" id="IPR050267">
    <property type="entry name" value="Anti-sigma-factor_SerPK"/>
</dbReference>
<proteinExistence type="predicted"/>
<keyword evidence="2" id="KW-1185">Reference proteome</keyword>
<organism evidence="1 2">
    <name type="scientific">Gordonia lacunae</name>
    <dbReference type="NCBI Taxonomy" id="417102"/>
    <lineage>
        <taxon>Bacteria</taxon>
        <taxon>Bacillati</taxon>
        <taxon>Actinomycetota</taxon>
        <taxon>Actinomycetes</taxon>
        <taxon>Mycobacteriales</taxon>
        <taxon>Gordoniaceae</taxon>
        <taxon>Gordonia</taxon>
    </lineage>
</organism>
<dbReference type="EMBL" id="NGFO01000004">
    <property type="protein sequence ID" value="OUC80002.1"/>
    <property type="molecule type" value="Genomic_DNA"/>
</dbReference>
<dbReference type="InterPro" id="IPR036513">
    <property type="entry name" value="STAS_dom_sf"/>
</dbReference>
<dbReference type="Gene3D" id="3.30.750.24">
    <property type="entry name" value="STAS domain"/>
    <property type="match status" value="1"/>
</dbReference>
<evidence type="ECO:0008006" key="3">
    <source>
        <dbReference type="Google" id="ProtNLM"/>
    </source>
</evidence>
<comment type="caution">
    <text evidence="1">The sequence shown here is derived from an EMBL/GenBank/DDBJ whole genome shotgun (WGS) entry which is preliminary data.</text>
</comment>
<dbReference type="InterPro" id="IPR036890">
    <property type="entry name" value="HATPase_C_sf"/>
</dbReference>
<dbReference type="RefSeq" id="WP_086534194.1">
    <property type="nucleotide sequence ID" value="NZ_NGFO01000004.1"/>
</dbReference>